<dbReference type="Proteomes" id="UP000185544">
    <property type="component" value="Chromosome"/>
</dbReference>
<keyword evidence="1" id="KW-1133">Transmembrane helix</keyword>
<feature type="transmembrane region" description="Helical" evidence="1">
    <location>
        <begin position="6"/>
        <end position="26"/>
    </location>
</feature>
<keyword evidence="1" id="KW-0472">Membrane</keyword>
<evidence type="ECO:0000313" key="2">
    <source>
        <dbReference type="EMBL" id="APR99641.1"/>
    </source>
</evidence>
<proteinExistence type="predicted"/>
<dbReference type="AlphaFoldDB" id="A0A1L6MVV4"/>
<evidence type="ECO:0000256" key="1">
    <source>
        <dbReference type="SAM" id="Phobius"/>
    </source>
</evidence>
<protein>
    <submittedName>
        <fullName evidence="2">Uncharacterized protein</fullName>
    </submittedName>
</protein>
<gene>
    <name evidence="2" type="ORF">BCY86_02330</name>
</gene>
<reference evidence="2 3" key="1">
    <citation type="submission" date="2016-08" db="EMBL/GenBank/DDBJ databases">
        <title>Identification and validation of antigenic proteins from Pajaroellobacter abortibovis using de-novo genome sequence assembly and reverse vaccinology.</title>
        <authorList>
            <person name="Welly B.T."/>
            <person name="Miller M.R."/>
            <person name="Stott J.L."/>
            <person name="Blanchard M.T."/>
            <person name="Islas-Trejo A.D."/>
            <person name="O'Rourke S.M."/>
            <person name="Young A.E."/>
            <person name="Medrano J.F."/>
            <person name="Van Eenennaam A.L."/>
        </authorList>
    </citation>
    <scope>NUCLEOTIDE SEQUENCE [LARGE SCALE GENOMIC DNA]</scope>
    <source>
        <strain evidence="2 3">BTF92-0548A/99-0131</strain>
    </source>
</reference>
<organism evidence="2 3">
    <name type="scientific">Pajaroellobacter abortibovis</name>
    <dbReference type="NCBI Taxonomy" id="1882918"/>
    <lineage>
        <taxon>Bacteria</taxon>
        <taxon>Pseudomonadati</taxon>
        <taxon>Myxococcota</taxon>
        <taxon>Polyangia</taxon>
        <taxon>Polyangiales</taxon>
        <taxon>Polyangiaceae</taxon>
    </lineage>
</organism>
<sequence length="66" mass="6968">MPPSVFVEGAFSVAAAAGGLLSWFLLLQRLPANRAEGGDPEKGEECARGYGYNEPRVILSVSGMKV</sequence>
<keyword evidence="3" id="KW-1185">Reference proteome</keyword>
<dbReference type="EMBL" id="CP016908">
    <property type="protein sequence ID" value="APR99641.1"/>
    <property type="molecule type" value="Genomic_DNA"/>
</dbReference>
<dbReference type="RefSeq" id="WP_075276289.1">
    <property type="nucleotide sequence ID" value="NZ_CP016908.1"/>
</dbReference>
<dbReference type="KEGG" id="pabo:BCY86_02330"/>
<evidence type="ECO:0000313" key="3">
    <source>
        <dbReference type="Proteomes" id="UP000185544"/>
    </source>
</evidence>
<name>A0A1L6MVV4_9BACT</name>
<accession>A0A1L6MVV4</accession>
<keyword evidence="1" id="KW-0812">Transmembrane</keyword>